<dbReference type="InterPro" id="IPR050595">
    <property type="entry name" value="Bact_response_regulator"/>
</dbReference>
<dbReference type="InterPro" id="IPR001789">
    <property type="entry name" value="Sig_transdc_resp-reg_receiver"/>
</dbReference>
<dbReference type="PANTHER" id="PTHR44591:SF3">
    <property type="entry name" value="RESPONSE REGULATORY DOMAIN-CONTAINING PROTEIN"/>
    <property type="match status" value="1"/>
</dbReference>
<comment type="caution">
    <text evidence="2">Lacks conserved residue(s) required for the propagation of feature annotation.</text>
</comment>
<reference evidence="4" key="1">
    <citation type="submission" date="2021-05" db="EMBL/GenBank/DDBJ databases">
        <authorList>
            <person name="Pietrasiak N."/>
            <person name="Ward R."/>
            <person name="Stajich J.E."/>
            <person name="Kurbessoian T."/>
        </authorList>
    </citation>
    <scope>NUCLEOTIDE SEQUENCE</scope>
    <source>
        <strain evidence="4">CPER-KK1</strain>
    </source>
</reference>
<keyword evidence="1" id="KW-0597">Phosphoprotein</keyword>
<dbReference type="SMART" id="SM00448">
    <property type="entry name" value="REC"/>
    <property type="match status" value="1"/>
</dbReference>
<sequence>MYIDHGFLSNIPSLQGLRMLVVDNNIDACDLMTLLLEAYGVEVRVAFLAQQALDIFVQWQPDVLVSEIALPKEDGFALIRQVRTLTAARGKETLALAVTAYADKQTEQRALSAGFDMWFTKPLNFDEFLGVLDCLAICQQSSYAIAQRILGNVLRHNESNLENQLCPAVSS</sequence>
<accession>A0A951U9U6</accession>
<dbReference type="InterPro" id="IPR011006">
    <property type="entry name" value="CheY-like_superfamily"/>
</dbReference>
<feature type="domain" description="Response regulatory" evidence="3">
    <location>
        <begin position="18"/>
        <end position="136"/>
    </location>
</feature>
<dbReference type="Gene3D" id="3.40.50.2300">
    <property type="match status" value="1"/>
</dbReference>
<proteinExistence type="predicted"/>
<organism evidence="4 5">
    <name type="scientific">Symplocastrum torsivum CPER-KK1</name>
    <dbReference type="NCBI Taxonomy" id="450513"/>
    <lineage>
        <taxon>Bacteria</taxon>
        <taxon>Bacillati</taxon>
        <taxon>Cyanobacteriota</taxon>
        <taxon>Cyanophyceae</taxon>
        <taxon>Oscillatoriophycideae</taxon>
        <taxon>Oscillatoriales</taxon>
        <taxon>Microcoleaceae</taxon>
        <taxon>Symplocastrum</taxon>
    </lineage>
</organism>
<dbReference type="Proteomes" id="UP000753908">
    <property type="component" value="Unassembled WGS sequence"/>
</dbReference>
<dbReference type="Pfam" id="PF00072">
    <property type="entry name" value="Response_reg"/>
    <property type="match status" value="1"/>
</dbReference>
<evidence type="ECO:0000313" key="5">
    <source>
        <dbReference type="Proteomes" id="UP000753908"/>
    </source>
</evidence>
<evidence type="ECO:0000256" key="2">
    <source>
        <dbReference type="PROSITE-ProRule" id="PRU00169"/>
    </source>
</evidence>
<evidence type="ECO:0000259" key="3">
    <source>
        <dbReference type="PROSITE" id="PS50110"/>
    </source>
</evidence>
<reference evidence="4" key="2">
    <citation type="journal article" date="2022" name="Microbiol. Resour. Announc.">
        <title>Metagenome Sequencing to Explore Phylogenomics of Terrestrial Cyanobacteria.</title>
        <authorList>
            <person name="Ward R.D."/>
            <person name="Stajich J.E."/>
            <person name="Johansen J.R."/>
            <person name="Huntemann M."/>
            <person name="Clum A."/>
            <person name="Foster B."/>
            <person name="Foster B."/>
            <person name="Roux S."/>
            <person name="Palaniappan K."/>
            <person name="Varghese N."/>
            <person name="Mukherjee S."/>
            <person name="Reddy T.B.K."/>
            <person name="Daum C."/>
            <person name="Copeland A."/>
            <person name="Chen I.A."/>
            <person name="Ivanova N.N."/>
            <person name="Kyrpides N.C."/>
            <person name="Shapiro N."/>
            <person name="Eloe-Fadrosh E.A."/>
            <person name="Pietrasiak N."/>
        </authorList>
    </citation>
    <scope>NUCLEOTIDE SEQUENCE</scope>
    <source>
        <strain evidence="4">CPER-KK1</strain>
    </source>
</reference>
<dbReference type="AlphaFoldDB" id="A0A951U9U6"/>
<evidence type="ECO:0000256" key="1">
    <source>
        <dbReference type="ARBA" id="ARBA00022553"/>
    </source>
</evidence>
<dbReference type="SUPFAM" id="SSF52172">
    <property type="entry name" value="CheY-like"/>
    <property type="match status" value="1"/>
</dbReference>
<protein>
    <submittedName>
        <fullName evidence="4">Response regulator</fullName>
    </submittedName>
</protein>
<dbReference type="PANTHER" id="PTHR44591">
    <property type="entry name" value="STRESS RESPONSE REGULATOR PROTEIN 1"/>
    <property type="match status" value="1"/>
</dbReference>
<name>A0A951U9U6_9CYAN</name>
<dbReference type="EMBL" id="JAHHIF010000006">
    <property type="protein sequence ID" value="MBW4543916.1"/>
    <property type="molecule type" value="Genomic_DNA"/>
</dbReference>
<evidence type="ECO:0000313" key="4">
    <source>
        <dbReference type="EMBL" id="MBW4543916.1"/>
    </source>
</evidence>
<dbReference type="PROSITE" id="PS50110">
    <property type="entry name" value="RESPONSE_REGULATORY"/>
    <property type="match status" value="1"/>
</dbReference>
<comment type="caution">
    <text evidence="4">The sequence shown here is derived from an EMBL/GenBank/DDBJ whole genome shotgun (WGS) entry which is preliminary data.</text>
</comment>
<gene>
    <name evidence="4" type="ORF">KME25_05665</name>
</gene>
<dbReference type="GO" id="GO:0000160">
    <property type="term" value="P:phosphorelay signal transduction system"/>
    <property type="evidence" value="ECO:0007669"/>
    <property type="project" value="InterPro"/>
</dbReference>